<name>A0ABX5RUD0_9BURK</name>
<dbReference type="Gene3D" id="1.10.287.130">
    <property type="match status" value="1"/>
</dbReference>
<dbReference type="Pfam" id="PF00072">
    <property type="entry name" value="Response_reg"/>
    <property type="match status" value="1"/>
</dbReference>
<feature type="transmembrane region" description="Helical" evidence="7">
    <location>
        <begin position="72"/>
        <end position="95"/>
    </location>
</feature>
<feature type="transmembrane region" description="Helical" evidence="7">
    <location>
        <begin position="143"/>
        <end position="160"/>
    </location>
</feature>
<feature type="transmembrane region" description="Helical" evidence="7">
    <location>
        <begin position="167"/>
        <end position="185"/>
    </location>
</feature>
<proteinExistence type="predicted"/>
<keyword evidence="3 6" id="KW-0597">Phosphoprotein</keyword>
<keyword evidence="7" id="KW-0812">Transmembrane</keyword>
<feature type="domain" description="Response regulatory" evidence="9">
    <location>
        <begin position="496"/>
        <end position="619"/>
    </location>
</feature>
<dbReference type="InterPro" id="IPR036890">
    <property type="entry name" value="HATPase_C_sf"/>
</dbReference>
<keyword evidence="4" id="KW-0808">Transferase</keyword>
<dbReference type="EC" id="2.7.13.3" evidence="2"/>
<feature type="domain" description="Histidine kinase" evidence="8">
    <location>
        <begin position="259"/>
        <end position="472"/>
    </location>
</feature>
<dbReference type="PRINTS" id="PR00344">
    <property type="entry name" value="BCTRLSENSOR"/>
</dbReference>
<dbReference type="InterPro" id="IPR001789">
    <property type="entry name" value="Sig_transdc_resp-reg_receiver"/>
</dbReference>
<feature type="modified residue" description="4-aspartylphosphate" evidence="6">
    <location>
        <position position="547"/>
    </location>
</feature>
<dbReference type="InterPro" id="IPR004358">
    <property type="entry name" value="Sig_transdc_His_kin-like_C"/>
</dbReference>
<dbReference type="PROSITE" id="PS50110">
    <property type="entry name" value="RESPONSE_REGULATORY"/>
    <property type="match status" value="1"/>
</dbReference>
<dbReference type="PROSITE" id="PS50109">
    <property type="entry name" value="HIS_KIN"/>
    <property type="match status" value="1"/>
</dbReference>
<comment type="catalytic activity">
    <reaction evidence="1">
        <text>ATP + protein L-histidine = ADP + protein N-phospho-L-histidine.</text>
        <dbReference type="EC" id="2.7.13.3"/>
    </reaction>
</comment>
<dbReference type="EMBL" id="CP036401">
    <property type="protein sequence ID" value="QBI01415.1"/>
    <property type="molecule type" value="Genomic_DNA"/>
</dbReference>
<protein>
    <recommendedName>
        <fullName evidence="2">histidine kinase</fullName>
        <ecNumber evidence="2">2.7.13.3</ecNumber>
    </recommendedName>
</protein>
<dbReference type="CDD" id="cd00082">
    <property type="entry name" value="HisKA"/>
    <property type="match status" value="1"/>
</dbReference>
<dbReference type="InterPro" id="IPR005467">
    <property type="entry name" value="His_kinase_dom"/>
</dbReference>
<dbReference type="SUPFAM" id="SSF52172">
    <property type="entry name" value="CheY-like"/>
    <property type="match status" value="1"/>
</dbReference>
<keyword evidence="7" id="KW-0472">Membrane</keyword>
<keyword evidence="5 10" id="KW-0418">Kinase</keyword>
<accession>A0ABX5RUD0</accession>
<keyword evidence="7" id="KW-1133">Transmembrane helix</keyword>
<evidence type="ECO:0000313" key="11">
    <source>
        <dbReference type="Proteomes" id="UP000292307"/>
    </source>
</evidence>
<organism evidence="10 11">
    <name type="scientific">Pseudoduganella albidiflava</name>
    <dbReference type="NCBI Taxonomy" id="321983"/>
    <lineage>
        <taxon>Bacteria</taxon>
        <taxon>Pseudomonadati</taxon>
        <taxon>Pseudomonadota</taxon>
        <taxon>Betaproteobacteria</taxon>
        <taxon>Burkholderiales</taxon>
        <taxon>Oxalobacteraceae</taxon>
        <taxon>Telluria group</taxon>
        <taxon>Pseudoduganella</taxon>
    </lineage>
</organism>
<dbReference type="Gene3D" id="3.40.50.2300">
    <property type="match status" value="1"/>
</dbReference>
<dbReference type="Proteomes" id="UP000292307">
    <property type="component" value="Chromosome"/>
</dbReference>
<gene>
    <name evidence="10" type="ORF">EYF70_11545</name>
</gene>
<evidence type="ECO:0000256" key="3">
    <source>
        <dbReference type="ARBA" id="ARBA00022553"/>
    </source>
</evidence>
<evidence type="ECO:0000256" key="1">
    <source>
        <dbReference type="ARBA" id="ARBA00000085"/>
    </source>
</evidence>
<evidence type="ECO:0000259" key="9">
    <source>
        <dbReference type="PROSITE" id="PS50110"/>
    </source>
</evidence>
<dbReference type="SUPFAM" id="SSF55874">
    <property type="entry name" value="ATPase domain of HSP90 chaperone/DNA topoisomerase II/histidine kinase"/>
    <property type="match status" value="1"/>
</dbReference>
<evidence type="ECO:0000256" key="2">
    <source>
        <dbReference type="ARBA" id="ARBA00012438"/>
    </source>
</evidence>
<evidence type="ECO:0000313" key="10">
    <source>
        <dbReference type="EMBL" id="QBI01415.1"/>
    </source>
</evidence>
<evidence type="ECO:0000259" key="8">
    <source>
        <dbReference type="PROSITE" id="PS50109"/>
    </source>
</evidence>
<dbReference type="SMART" id="SM00387">
    <property type="entry name" value="HATPase_c"/>
    <property type="match status" value="1"/>
</dbReference>
<dbReference type="Pfam" id="PF02518">
    <property type="entry name" value="HATPase_c"/>
    <property type="match status" value="1"/>
</dbReference>
<keyword evidence="11" id="KW-1185">Reference proteome</keyword>
<dbReference type="GO" id="GO:0016301">
    <property type="term" value="F:kinase activity"/>
    <property type="evidence" value="ECO:0007669"/>
    <property type="project" value="UniProtKB-KW"/>
</dbReference>
<evidence type="ECO:0000256" key="7">
    <source>
        <dbReference type="SAM" id="Phobius"/>
    </source>
</evidence>
<dbReference type="Pfam" id="PF00512">
    <property type="entry name" value="HisKA"/>
    <property type="match status" value="1"/>
</dbReference>
<dbReference type="SMART" id="SM00448">
    <property type="entry name" value="REC"/>
    <property type="match status" value="1"/>
</dbReference>
<evidence type="ECO:0000256" key="6">
    <source>
        <dbReference type="PROSITE-ProRule" id="PRU00169"/>
    </source>
</evidence>
<reference evidence="10 11" key="1">
    <citation type="submission" date="2019-02" db="EMBL/GenBank/DDBJ databases">
        <title>Draft Genome Sequences of Six Type Strains of the Genus Massilia.</title>
        <authorList>
            <person name="Miess H."/>
            <person name="Frediansyhah A."/>
            <person name="Gross H."/>
        </authorList>
    </citation>
    <scope>NUCLEOTIDE SEQUENCE [LARGE SCALE GENOMIC DNA]</scope>
    <source>
        <strain evidence="10 11">DSM 17472</strain>
    </source>
</reference>
<evidence type="ECO:0000256" key="5">
    <source>
        <dbReference type="ARBA" id="ARBA00022777"/>
    </source>
</evidence>
<feature type="transmembrane region" description="Helical" evidence="7">
    <location>
        <begin position="116"/>
        <end position="137"/>
    </location>
</feature>
<dbReference type="InterPro" id="IPR003661">
    <property type="entry name" value="HisK_dim/P_dom"/>
</dbReference>
<dbReference type="PANTHER" id="PTHR43047:SF9">
    <property type="entry name" value="HISTIDINE KINASE"/>
    <property type="match status" value="1"/>
</dbReference>
<dbReference type="SMART" id="SM00388">
    <property type="entry name" value="HisKA"/>
    <property type="match status" value="1"/>
</dbReference>
<sequence>MKRGSVDLPGELDMDWHAAFRFAPLPREVECKQIEIVFEGSIKSLVASLIAMILIVGGILLISSTGTPMPGWAWISLAIWASLITAFSIRGILIVRRYLKIKPDLDSTRAWGRRLAINDGLVLGILWGSLGFVVMGLRSEHHVTFAIAALALVTMAGAGSKGPWRPIAVLFVISTTSVFSIALLVQSSANPILAAGFLLYAFTSLAFARQHQHVVRRIIDLNIENEHLLKTARESMLALEEAKMAADQANLAKSRFLAAVSHDLRQPMHAISLYLAYLRSIVSDEVARAAVDKVEGAAGAMEELLSVVLDLSKVSLGAVQPAEKVFDFRRMCEELDLQLAPPAAEKGLELAFSAEHIMLRTDPVLLERIVRNLLLNAIRYTNEGLVRVHATTHNGVAMIHIADTGVGIKLEERERVFEEFYQVNNPERDRTKGMGLGLAIVKQLCQVLGITIRLKSQLGKGTVVRLSVPGVAAPASGLGPDESAQECLPDCLSGATVLVIEDDPLVLDSMELVLASFGCHVLSSTNGAQALERIAAGERVPDIIISDYRLPNGETGIDAVHLVRHRLHESFDIEPMTPAVLITGNTSPEELAHAMHYKLPVLYKPVGGAALRRTLSSLIDAYRRELIS</sequence>
<evidence type="ECO:0000256" key="4">
    <source>
        <dbReference type="ARBA" id="ARBA00022679"/>
    </source>
</evidence>
<dbReference type="InterPro" id="IPR036097">
    <property type="entry name" value="HisK_dim/P_sf"/>
</dbReference>
<dbReference type="SUPFAM" id="SSF47384">
    <property type="entry name" value="Homodimeric domain of signal transducing histidine kinase"/>
    <property type="match status" value="1"/>
</dbReference>
<dbReference type="CDD" id="cd00156">
    <property type="entry name" value="REC"/>
    <property type="match status" value="1"/>
</dbReference>
<feature type="transmembrane region" description="Helical" evidence="7">
    <location>
        <begin position="45"/>
        <end position="66"/>
    </location>
</feature>
<dbReference type="PANTHER" id="PTHR43047">
    <property type="entry name" value="TWO-COMPONENT HISTIDINE PROTEIN KINASE"/>
    <property type="match status" value="1"/>
</dbReference>
<dbReference type="InterPro" id="IPR011006">
    <property type="entry name" value="CheY-like_superfamily"/>
</dbReference>
<dbReference type="Gene3D" id="3.30.565.10">
    <property type="entry name" value="Histidine kinase-like ATPase, C-terminal domain"/>
    <property type="match status" value="1"/>
</dbReference>
<dbReference type="InterPro" id="IPR003594">
    <property type="entry name" value="HATPase_dom"/>
</dbReference>